<comment type="caution">
    <text evidence="1">The sequence shown here is derived from an EMBL/GenBank/DDBJ whole genome shotgun (WGS) entry which is preliminary data.</text>
</comment>
<dbReference type="EMBL" id="JACIEJ010000002">
    <property type="protein sequence ID" value="MBB3984658.1"/>
    <property type="molecule type" value="Genomic_DNA"/>
</dbReference>
<dbReference type="AlphaFoldDB" id="A0A7W6DRE3"/>
<keyword evidence="2" id="KW-1185">Reference proteome</keyword>
<accession>A0A7W6DRE3</accession>
<proteinExistence type="predicted"/>
<name>A0A7W6DRE3_9RHOB</name>
<evidence type="ECO:0000313" key="2">
    <source>
        <dbReference type="Proteomes" id="UP000541426"/>
    </source>
</evidence>
<evidence type="ECO:0000313" key="1">
    <source>
        <dbReference type="EMBL" id="MBB3984658.1"/>
    </source>
</evidence>
<reference evidence="1 2" key="1">
    <citation type="submission" date="2020-08" db="EMBL/GenBank/DDBJ databases">
        <title>Genomic Encyclopedia of Type Strains, Phase IV (KMG-IV): sequencing the most valuable type-strain genomes for metagenomic binning, comparative biology and taxonomic classification.</title>
        <authorList>
            <person name="Goeker M."/>
        </authorList>
    </citation>
    <scope>NUCLEOTIDE SEQUENCE [LARGE SCALE GENOMIC DNA]</scope>
    <source>
        <strain evidence="1 2">DSM 102235</strain>
    </source>
</reference>
<organism evidence="1 2">
    <name type="scientific">Sagittula marina</name>
    <dbReference type="NCBI Taxonomy" id="943940"/>
    <lineage>
        <taxon>Bacteria</taxon>
        <taxon>Pseudomonadati</taxon>
        <taxon>Pseudomonadota</taxon>
        <taxon>Alphaproteobacteria</taxon>
        <taxon>Rhodobacterales</taxon>
        <taxon>Roseobacteraceae</taxon>
        <taxon>Sagittula</taxon>
    </lineage>
</organism>
<gene>
    <name evidence="1" type="ORF">GGQ68_000974</name>
</gene>
<sequence>MDWSAPIDLYCERAGTGLWSEPLNAWSNLAFPLAAL</sequence>
<dbReference type="Proteomes" id="UP000541426">
    <property type="component" value="Unassembled WGS sequence"/>
</dbReference>
<protein>
    <submittedName>
        <fullName evidence="1">Uncharacterized protein</fullName>
    </submittedName>
</protein>